<reference evidence="1" key="1">
    <citation type="journal article" date="2015" name="Genome Biol. Evol.">
        <title>Organellar Genomes of White Spruce (Picea glauca): Assembly and Annotation.</title>
        <authorList>
            <person name="Jackman S.D."/>
            <person name="Warren R.L."/>
            <person name="Gibb E.A."/>
            <person name="Vandervalk B.P."/>
            <person name="Mohamadi H."/>
            <person name="Chu J."/>
            <person name="Raymond A."/>
            <person name="Pleasance S."/>
            <person name="Coope R."/>
            <person name="Wildung M.R."/>
            <person name="Ritland C.E."/>
            <person name="Bousquet J."/>
            <person name="Jones S.J."/>
            <person name="Bohlmann J."/>
            <person name="Birol I."/>
        </authorList>
    </citation>
    <scope>NUCLEOTIDE SEQUENCE [LARGE SCALE GENOMIC DNA]</scope>
    <source>
        <tissue evidence="1">Flushing bud</tissue>
    </source>
</reference>
<sequence>MMTGPEKASSNCLLMFKRQSPKALKIGGEDGMAGVDGDLKSLALAGPPDLYIGELATGEPP</sequence>
<dbReference type="EMBL" id="LKAM01000008">
    <property type="protein sequence ID" value="KUM47202.1"/>
    <property type="molecule type" value="Genomic_DNA"/>
</dbReference>
<keyword evidence="1" id="KW-0496">Mitochondrion</keyword>
<accession>A0A101LXK4</accession>
<dbReference type="AlphaFoldDB" id="A0A101LXK4"/>
<name>A0A101LXK4_PICGL</name>
<protein>
    <submittedName>
        <fullName evidence="1">Uncharacterized protein</fullName>
    </submittedName>
</protein>
<comment type="caution">
    <text evidence="1">The sequence shown here is derived from an EMBL/GenBank/DDBJ whole genome shotgun (WGS) entry which is preliminary data.</text>
</comment>
<geneLocation type="mitochondrion" evidence="1"/>
<gene>
    <name evidence="1" type="ORF">ABT39_MTgene6208</name>
</gene>
<evidence type="ECO:0000313" key="1">
    <source>
        <dbReference type="EMBL" id="KUM47202.1"/>
    </source>
</evidence>
<organism evidence="1">
    <name type="scientific">Picea glauca</name>
    <name type="common">White spruce</name>
    <name type="synonym">Pinus glauca</name>
    <dbReference type="NCBI Taxonomy" id="3330"/>
    <lineage>
        <taxon>Eukaryota</taxon>
        <taxon>Viridiplantae</taxon>
        <taxon>Streptophyta</taxon>
        <taxon>Embryophyta</taxon>
        <taxon>Tracheophyta</taxon>
        <taxon>Spermatophyta</taxon>
        <taxon>Pinopsida</taxon>
        <taxon>Pinidae</taxon>
        <taxon>Conifers I</taxon>
        <taxon>Pinales</taxon>
        <taxon>Pinaceae</taxon>
        <taxon>Picea</taxon>
    </lineage>
</organism>
<proteinExistence type="predicted"/>